<name>A0A2I0JTN3_PUNGR</name>
<protein>
    <submittedName>
        <fullName evidence="2">Uncharacterized protein</fullName>
    </submittedName>
</protein>
<comment type="caution">
    <text evidence="2">The sequence shown here is derived from an EMBL/GenBank/DDBJ whole genome shotgun (WGS) entry which is preliminary data.</text>
</comment>
<feature type="region of interest" description="Disordered" evidence="1">
    <location>
        <begin position="1"/>
        <end position="20"/>
    </location>
</feature>
<dbReference type="PANTHER" id="PTHR46293:SF1">
    <property type="entry name" value="OS03G0632800 PROTEIN"/>
    <property type="match status" value="1"/>
</dbReference>
<dbReference type="PANTHER" id="PTHR46293">
    <property type="entry name" value="E3 UBIQUITIN PROTEIN LIGASE DRIP1"/>
    <property type="match status" value="1"/>
</dbReference>
<sequence length="215" mass="24184">MNKELEEQFPGTTLGSKKLQQKLRRLRTQYTQFTELVSHTEPPKSPATYALMEEDFLAAATSRGKEPVNLEEGSGDSDDPVHEVTETVVTASRRQVRRRSSNADSRLQECLDMLKKCIYKKLSDEEVDCCPVCNIDLGCLSVEKLRKCVTTSRPDHNLPDIRAKIFPLKRRKINAPELLAPGPTTAEEEGEVALLFGGKRSQGLDADRNNRKKNK</sequence>
<gene>
    <name evidence="2" type="ORF">CRG98_019941</name>
</gene>
<evidence type="ECO:0000313" key="3">
    <source>
        <dbReference type="Proteomes" id="UP000233551"/>
    </source>
</evidence>
<evidence type="ECO:0000313" key="2">
    <source>
        <dbReference type="EMBL" id="PKI59679.1"/>
    </source>
</evidence>
<dbReference type="GO" id="GO:0004842">
    <property type="term" value="F:ubiquitin-protein transferase activity"/>
    <property type="evidence" value="ECO:0007669"/>
    <property type="project" value="InterPro"/>
</dbReference>
<dbReference type="InterPro" id="IPR044807">
    <property type="entry name" value="DRIP1-like"/>
</dbReference>
<organism evidence="2 3">
    <name type="scientific">Punica granatum</name>
    <name type="common">Pomegranate</name>
    <dbReference type="NCBI Taxonomy" id="22663"/>
    <lineage>
        <taxon>Eukaryota</taxon>
        <taxon>Viridiplantae</taxon>
        <taxon>Streptophyta</taxon>
        <taxon>Embryophyta</taxon>
        <taxon>Tracheophyta</taxon>
        <taxon>Spermatophyta</taxon>
        <taxon>Magnoliopsida</taxon>
        <taxon>eudicotyledons</taxon>
        <taxon>Gunneridae</taxon>
        <taxon>Pentapetalae</taxon>
        <taxon>rosids</taxon>
        <taxon>malvids</taxon>
        <taxon>Myrtales</taxon>
        <taxon>Lythraceae</taxon>
        <taxon>Punica</taxon>
    </lineage>
</organism>
<accession>A0A2I0JTN3</accession>
<proteinExistence type="predicted"/>
<dbReference type="EMBL" id="PGOL01001251">
    <property type="protein sequence ID" value="PKI59679.1"/>
    <property type="molecule type" value="Genomic_DNA"/>
</dbReference>
<dbReference type="Proteomes" id="UP000233551">
    <property type="component" value="Unassembled WGS sequence"/>
</dbReference>
<reference evidence="2 3" key="1">
    <citation type="submission" date="2017-11" db="EMBL/GenBank/DDBJ databases">
        <title>De-novo sequencing of pomegranate (Punica granatum L.) genome.</title>
        <authorList>
            <person name="Akparov Z."/>
            <person name="Amiraslanov A."/>
            <person name="Hajiyeva S."/>
            <person name="Abbasov M."/>
            <person name="Kaur K."/>
            <person name="Hamwieh A."/>
            <person name="Solovyev V."/>
            <person name="Salamov A."/>
            <person name="Braich B."/>
            <person name="Kosarev P."/>
            <person name="Mahmoud A."/>
            <person name="Hajiyev E."/>
            <person name="Babayeva S."/>
            <person name="Izzatullayeva V."/>
            <person name="Mammadov A."/>
            <person name="Mammadov A."/>
            <person name="Sharifova S."/>
            <person name="Ojaghi J."/>
            <person name="Eynullazada K."/>
            <person name="Bayramov B."/>
            <person name="Abdulazimova A."/>
            <person name="Shahmuradov I."/>
        </authorList>
    </citation>
    <scope>NUCLEOTIDE SEQUENCE [LARGE SCALE GENOMIC DNA]</scope>
    <source>
        <strain evidence="3">cv. AG2017</strain>
        <tissue evidence="2">Leaf</tissue>
    </source>
</reference>
<keyword evidence="3" id="KW-1185">Reference proteome</keyword>
<evidence type="ECO:0000256" key="1">
    <source>
        <dbReference type="SAM" id="MobiDB-lite"/>
    </source>
</evidence>
<dbReference type="STRING" id="22663.A0A2I0JTN3"/>
<dbReference type="AlphaFoldDB" id="A0A2I0JTN3"/>
<feature type="region of interest" description="Disordered" evidence="1">
    <location>
        <begin position="62"/>
        <end position="81"/>
    </location>
</feature>